<evidence type="ECO:0000313" key="2">
    <source>
        <dbReference type="Proteomes" id="UP000548067"/>
    </source>
</evidence>
<dbReference type="EMBL" id="JABCJF010000007">
    <property type="protein sequence ID" value="NMR35206.1"/>
    <property type="molecule type" value="Genomic_DNA"/>
</dbReference>
<accession>A0A848N4B7</accession>
<organism evidence="1 2">
    <name type="scientific">Chryseobacterium aquaticum</name>
    <dbReference type="NCBI Taxonomy" id="452084"/>
    <lineage>
        <taxon>Bacteria</taxon>
        <taxon>Pseudomonadati</taxon>
        <taxon>Bacteroidota</taxon>
        <taxon>Flavobacteriia</taxon>
        <taxon>Flavobacteriales</taxon>
        <taxon>Weeksellaceae</taxon>
        <taxon>Chryseobacterium group</taxon>
        <taxon>Chryseobacterium</taxon>
    </lineage>
</organism>
<dbReference type="Proteomes" id="UP000548067">
    <property type="component" value="Unassembled WGS sequence"/>
</dbReference>
<gene>
    <name evidence="1" type="ORF">HIO71_13530</name>
</gene>
<comment type="caution">
    <text evidence="1">The sequence shown here is derived from an EMBL/GenBank/DDBJ whole genome shotgun (WGS) entry which is preliminary data.</text>
</comment>
<name>A0A848N4B7_9FLAO</name>
<dbReference type="RefSeq" id="WP_169321883.1">
    <property type="nucleotide sequence ID" value="NZ_JABCJF010000007.1"/>
</dbReference>
<protein>
    <submittedName>
        <fullName evidence="1">Uncharacterized protein</fullName>
    </submittedName>
</protein>
<evidence type="ECO:0000313" key="1">
    <source>
        <dbReference type="EMBL" id="NMR35206.1"/>
    </source>
</evidence>
<dbReference type="AlphaFoldDB" id="A0A848N4B7"/>
<proteinExistence type="predicted"/>
<reference evidence="1 2" key="1">
    <citation type="submission" date="2020-04" db="EMBL/GenBank/DDBJ databases">
        <title>Genome analysis and antimicrobial resistance characteristics of Chryseobacterium aquaticum isolated from farmed salmonids.</title>
        <authorList>
            <person name="Saticioglu I.B."/>
            <person name="Duman M."/>
            <person name="Altun S."/>
        </authorList>
    </citation>
    <scope>NUCLEOTIDE SEQUENCE [LARGE SCALE GENOMIC DNA]</scope>
    <source>
        <strain evidence="1 2">C-174</strain>
    </source>
</reference>
<sequence>MNTYLKILCVFGFMLFYKVNAQLDTLQILKKIEANQKHYKNRSFSKLLKDLKKLTPKKYYTTYSCVYFTQFFFSDDHFNKNLGKYKITVTWKYSNIYENEYLDNIDDIKNFNEKAKDEYKKHHCRKHKSYL</sequence>